<gene>
    <name evidence="5" type="ORF">SAMN02745223_03108</name>
    <name evidence="4" type="ORF">VW29_10640</name>
</gene>
<dbReference type="EMBL" id="LAJF01000076">
    <property type="protein sequence ID" value="KKB84405.1"/>
    <property type="molecule type" value="Genomic_DNA"/>
</dbReference>
<reference evidence="5 7" key="2">
    <citation type="submission" date="2016-11" db="EMBL/GenBank/DDBJ databases">
        <authorList>
            <person name="Jaros S."/>
            <person name="Januszkiewicz K."/>
            <person name="Wedrychowicz H."/>
        </authorList>
    </citation>
    <scope>NUCLEOTIDE SEQUENCE [LARGE SCALE GENOMIC DNA]</scope>
    <source>
        <strain evidence="5 7">DSM 17137</strain>
    </source>
</reference>
<evidence type="ECO:0000313" key="6">
    <source>
        <dbReference type="Proteomes" id="UP000033608"/>
    </source>
</evidence>
<dbReference type="RefSeq" id="WP_046135288.1">
    <property type="nucleotide sequence ID" value="NZ_FQVC01000010.1"/>
</dbReference>
<dbReference type="PANTHER" id="PTHR42796">
    <property type="entry name" value="FUMARYLACETOACETATE HYDROLASE DOMAIN-CONTAINING PROTEIN 2A-RELATED"/>
    <property type="match status" value="1"/>
</dbReference>
<dbReference type="PATRIC" id="fig|1121477.3.peg.3259"/>
<keyword evidence="4" id="KW-0413">Isomerase</keyword>
<dbReference type="Proteomes" id="UP000184533">
    <property type="component" value="Unassembled WGS sequence"/>
</dbReference>
<dbReference type="EMBL" id="FQVC01000010">
    <property type="protein sequence ID" value="SHF61201.1"/>
    <property type="molecule type" value="Genomic_DNA"/>
</dbReference>
<dbReference type="SUPFAM" id="SSF56529">
    <property type="entry name" value="FAH"/>
    <property type="match status" value="1"/>
</dbReference>
<keyword evidence="6" id="KW-1185">Reference proteome</keyword>
<dbReference type="GO" id="GO:0019752">
    <property type="term" value="P:carboxylic acid metabolic process"/>
    <property type="evidence" value="ECO:0007669"/>
    <property type="project" value="UniProtKB-ARBA"/>
</dbReference>
<dbReference type="GO" id="GO:0016853">
    <property type="term" value="F:isomerase activity"/>
    <property type="evidence" value="ECO:0007669"/>
    <property type="project" value="UniProtKB-KW"/>
</dbReference>
<accession>A0A0F5LPX2</accession>
<dbReference type="Gene3D" id="3.90.850.10">
    <property type="entry name" value="Fumarylacetoacetase-like, C-terminal domain"/>
    <property type="match status" value="1"/>
</dbReference>
<dbReference type="Proteomes" id="UP000033608">
    <property type="component" value="Unassembled WGS sequence"/>
</dbReference>
<proteinExistence type="inferred from homology"/>
<evidence type="ECO:0000313" key="7">
    <source>
        <dbReference type="Proteomes" id="UP000184533"/>
    </source>
</evidence>
<dbReference type="AlphaFoldDB" id="A0A0F5LPX2"/>
<dbReference type="STRING" id="1121477.SAMN02745223_03108"/>
<dbReference type="InterPro" id="IPR036663">
    <property type="entry name" value="Fumarylacetoacetase_C_sf"/>
</dbReference>
<dbReference type="FunFam" id="3.90.850.10:FF:000002">
    <property type="entry name" value="2-hydroxyhepta-2,4-diene-1,7-dioate isomerase"/>
    <property type="match status" value="1"/>
</dbReference>
<evidence type="ECO:0000256" key="1">
    <source>
        <dbReference type="ARBA" id="ARBA00010211"/>
    </source>
</evidence>
<reference evidence="4 6" key="1">
    <citation type="submission" date="2015-03" db="EMBL/GenBank/DDBJ databases">
        <authorList>
            <person name="Hassan Y.I."/>
            <person name="Lepp D."/>
            <person name="Zhou T."/>
        </authorList>
    </citation>
    <scope>NUCLEOTIDE SEQUENCE [LARGE SCALE GENOMIC DNA]</scope>
    <source>
        <strain evidence="4 6">DSM 17137</strain>
    </source>
</reference>
<evidence type="ECO:0000256" key="2">
    <source>
        <dbReference type="ARBA" id="ARBA00022723"/>
    </source>
</evidence>
<dbReference type="PANTHER" id="PTHR42796:SF4">
    <property type="entry name" value="FUMARYLACETOACETATE HYDROLASE DOMAIN-CONTAINING PROTEIN 2A"/>
    <property type="match status" value="1"/>
</dbReference>
<evidence type="ECO:0000313" key="5">
    <source>
        <dbReference type="EMBL" id="SHF61201.1"/>
    </source>
</evidence>
<dbReference type="Pfam" id="PF01557">
    <property type="entry name" value="FAA_hydrolase"/>
    <property type="match status" value="1"/>
</dbReference>
<name>A0A0F5LPX2_9HYPH</name>
<keyword evidence="2" id="KW-0479">Metal-binding</keyword>
<comment type="similarity">
    <text evidence="1">Belongs to the FAH family.</text>
</comment>
<sequence>MKLATLLVRSLKHVAVLEGDEYILLDQQAGDLSELAGLSVTELEKLKAASIERVSATDAQFLAPIQRFRRDVLCTGWNYWDHFEEGIGRREGQEVERPTAPTFFTKAPNSLTGPYDDIPLDLSLSEKWDYEGEMAIVIGREGCSIKAEKAMEHVFGYMLANDVSQRDLQRRHGGQWLKGKSLDRCSPIGPYIATADEIDLSEVRIETRVNGALRQSASTRQMAFSLEELIAELSFGMTLFPGDVILTGTPSGIGMARNPPEFLQPGDEIVITATGLGELRNRCRNMAN</sequence>
<evidence type="ECO:0000259" key="3">
    <source>
        <dbReference type="Pfam" id="PF01557"/>
    </source>
</evidence>
<feature type="domain" description="Fumarylacetoacetase-like C-terminal" evidence="3">
    <location>
        <begin position="72"/>
        <end position="282"/>
    </location>
</feature>
<dbReference type="InterPro" id="IPR051121">
    <property type="entry name" value="FAH"/>
</dbReference>
<dbReference type="OrthoDB" id="5197601at2"/>
<organism evidence="4 6">
    <name type="scientific">Devosia limi DSM 17137</name>
    <dbReference type="NCBI Taxonomy" id="1121477"/>
    <lineage>
        <taxon>Bacteria</taxon>
        <taxon>Pseudomonadati</taxon>
        <taxon>Pseudomonadota</taxon>
        <taxon>Alphaproteobacteria</taxon>
        <taxon>Hyphomicrobiales</taxon>
        <taxon>Devosiaceae</taxon>
        <taxon>Devosia</taxon>
    </lineage>
</organism>
<protein>
    <submittedName>
        <fullName evidence="5">2-keto-4-pentenoate hydratase/2-oxohepta-3-ene-1,7-dioic acid hydratase (Catechol pathway)</fullName>
    </submittedName>
    <submittedName>
        <fullName evidence="4">5-carboxymethyl-2-hydroxymuconate isomerase</fullName>
    </submittedName>
</protein>
<evidence type="ECO:0000313" key="4">
    <source>
        <dbReference type="EMBL" id="KKB84405.1"/>
    </source>
</evidence>
<dbReference type="InterPro" id="IPR011234">
    <property type="entry name" value="Fumarylacetoacetase-like_C"/>
</dbReference>
<dbReference type="GO" id="GO:0046872">
    <property type="term" value="F:metal ion binding"/>
    <property type="evidence" value="ECO:0007669"/>
    <property type="project" value="UniProtKB-KW"/>
</dbReference>